<reference evidence="3" key="1">
    <citation type="journal article" date="2019" name="Sci. Rep.">
        <title>Draft genome of Tanacetum cinerariifolium, the natural source of mosquito coil.</title>
        <authorList>
            <person name="Yamashiro T."/>
            <person name="Shiraishi A."/>
            <person name="Satake H."/>
            <person name="Nakayama K."/>
        </authorList>
    </citation>
    <scope>NUCLEOTIDE SEQUENCE</scope>
</reference>
<comment type="caution">
    <text evidence="3">The sequence shown here is derived from an EMBL/GenBank/DDBJ whole genome shotgun (WGS) entry which is preliminary data.</text>
</comment>
<dbReference type="AlphaFoldDB" id="A0A699H4P0"/>
<name>A0A699H4P0_TANCI</name>
<protein>
    <submittedName>
        <fullName evidence="3">Uncharacterized protein</fullName>
    </submittedName>
</protein>
<feature type="region of interest" description="Disordered" evidence="2">
    <location>
        <begin position="503"/>
        <end position="528"/>
    </location>
</feature>
<feature type="coiled-coil region" evidence="1">
    <location>
        <begin position="275"/>
        <end position="341"/>
    </location>
</feature>
<sequence>MSTANQQTLAELRASDRPPILEKRSYVPWASGFLMFLDNKKEERELMRNSIDKDSQIMWARIKRLSLGSKISQQERHSRLMKKFDKFMAVEEESLTFLYERFATLINVMDRNKEKMPLVTKDEARVHLNEEDNDFMLDNAYEYNTLEELNAAVIMIKRIQTIDNMSDAKPNYDTKFISEVTALQIDMINGLLSQSDHEQCHFEKLKTIIHISTDDQIDSDIIFDDPCMDNNKAEKQRKMNIELEKQQALLQWELEMCKERVKEFKNKPNQSFDYKEAYEELQNKTSVEKERLLNEKKEIHEEILKTQDETLKIKHETNLYKKASRERENKYLEDIVSLEEKLRSQRLKKAIEAQPKMYDGEKLKINKLKVELPDYEETLKNLEGENLLTGSRDSNLYTISIPKMAASSPDFRKLLVDNALSYALTATADVPPATLEYIQPFLKIGDYQGLVDKVSAFYTKNLAQPWHTMFKVFNHCLTTRTSGHDQTKINIFRSFMLTPRATRTPNPADVVENEKGKRAAGETSSPKTSLKICVKQQKPISTPIPPLKDFSTRLEPGIHKENLKTIEDDDDEEKKDKISIVGGRGVKKKNLNKNTMNTSSPIGVSMKSDVTLNEDTPVCIASTIQECVTPSVVDMMVEMEKISSLEDTTALGSFPLLFTLVTTTAGNAPGKIDVVVPVESIRAISKRFSNTTYGFFLGKKVAYPVVASYGGHYTCNIRVEYECKPPRCTSCKVFIHNHEECPKNISSGETKNLKKTSQALKGILVGQKVGIKPIKEYRHVPKKHTANSTSNKKKGVDSTNKASDSNHFKVLNSFDNDMDMGTNGGTSNFDNNEDNSSGSSFWNVKNSSTSTTPITVKIGKFENLVIDGQAILVDEAGNPLKKV</sequence>
<dbReference type="EMBL" id="BKCJ010070264">
    <property type="protein sequence ID" value="GEW70904.1"/>
    <property type="molecule type" value="Genomic_DNA"/>
</dbReference>
<evidence type="ECO:0000256" key="1">
    <source>
        <dbReference type="SAM" id="Coils"/>
    </source>
</evidence>
<proteinExistence type="predicted"/>
<gene>
    <name evidence="3" type="ORF">Tci_242880</name>
</gene>
<organism evidence="3">
    <name type="scientific">Tanacetum cinerariifolium</name>
    <name type="common">Dalmatian daisy</name>
    <name type="synonym">Chrysanthemum cinerariifolium</name>
    <dbReference type="NCBI Taxonomy" id="118510"/>
    <lineage>
        <taxon>Eukaryota</taxon>
        <taxon>Viridiplantae</taxon>
        <taxon>Streptophyta</taxon>
        <taxon>Embryophyta</taxon>
        <taxon>Tracheophyta</taxon>
        <taxon>Spermatophyta</taxon>
        <taxon>Magnoliopsida</taxon>
        <taxon>eudicotyledons</taxon>
        <taxon>Gunneridae</taxon>
        <taxon>Pentapetalae</taxon>
        <taxon>asterids</taxon>
        <taxon>campanulids</taxon>
        <taxon>Asterales</taxon>
        <taxon>Asteraceae</taxon>
        <taxon>Asteroideae</taxon>
        <taxon>Anthemideae</taxon>
        <taxon>Anthemidinae</taxon>
        <taxon>Tanacetum</taxon>
    </lineage>
</organism>
<feature type="region of interest" description="Disordered" evidence="2">
    <location>
        <begin position="777"/>
        <end position="850"/>
    </location>
</feature>
<keyword evidence="1" id="KW-0175">Coiled coil</keyword>
<feature type="compositionally biased region" description="Polar residues" evidence="2">
    <location>
        <begin position="825"/>
        <end position="850"/>
    </location>
</feature>
<accession>A0A699H4P0</accession>
<evidence type="ECO:0000256" key="2">
    <source>
        <dbReference type="SAM" id="MobiDB-lite"/>
    </source>
</evidence>
<evidence type="ECO:0000313" key="3">
    <source>
        <dbReference type="EMBL" id="GEW70904.1"/>
    </source>
</evidence>